<dbReference type="EMBL" id="VXIS01000004">
    <property type="protein sequence ID" value="KAA8914635.1"/>
    <property type="molecule type" value="Genomic_DNA"/>
</dbReference>
<accession>A0A5J5FBC9</accession>
<feature type="signal peptide" evidence="2">
    <location>
        <begin position="1"/>
        <end position="15"/>
    </location>
</feature>
<name>A0A5J5FBC9_9PEZI</name>
<dbReference type="InterPro" id="IPR011042">
    <property type="entry name" value="6-blade_b-propeller_TolB-like"/>
</dbReference>
<dbReference type="GO" id="GO:0016787">
    <property type="term" value="F:hydrolase activity"/>
    <property type="evidence" value="ECO:0007669"/>
    <property type="project" value="UniProtKB-KW"/>
</dbReference>
<evidence type="ECO:0000313" key="4">
    <source>
        <dbReference type="EMBL" id="KAA8914635.1"/>
    </source>
</evidence>
<keyword evidence="5" id="KW-1185">Reference proteome</keyword>
<keyword evidence="2" id="KW-0732">Signal</keyword>
<dbReference type="InParanoid" id="A0A5J5FBC9"/>
<evidence type="ECO:0000256" key="2">
    <source>
        <dbReference type="SAM" id="SignalP"/>
    </source>
</evidence>
<feature type="chain" id="PRO_5023890688" description="SMP-30/Gluconolactonase/LRE-like region domain-containing protein" evidence="2">
    <location>
        <begin position="16"/>
        <end position="353"/>
    </location>
</feature>
<dbReference type="PANTHER" id="PTHR47572:SF4">
    <property type="entry name" value="LACTONASE DRP35"/>
    <property type="match status" value="1"/>
</dbReference>
<proteinExistence type="predicted"/>
<dbReference type="OrthoDB" id="423498at2759"/>
<evidence type="ECO:0000259" key="3">
    <source>
        <dbReference type="Pfam" id="PF08450"/>
    </source>
</evidence>
<dbReference type="Gene3D" id="2.120.10.30">
    <property type="entry name" value="TolB, C-terminal domain"/>
    <property type="match status" value="1"/>
</dbReference>
<evidence type="ECO:0000256" key="1">
    <source>
        <dbReference type="ARBA" id="ARBA00022801"/>
    </source>
</evidence>
<dbReference type="Proteomes" id="UP000326924">
    <property type="component" value="Unassembled WGS sequence"/>
</dbReference>
<reference evidence="4 5" key="1">
    <citation type="submission" date="2019-09" db="EMBL/GenBank/DDBJ databases">
        <title>Draft genome of the ectomycorrhizal ascomycete Sphaerosporella brunnea.</title>
        <authorList>
            <consortium name="DOE Joint Genome Institute"/>
            <person name="Benucci G.M."/>
            <person name="Marozzi G."/>
            <person name="Antonielli L."/>
            <person name="Sanchez S."/>
            <person name="Marco P."/>
            <person name="Wang X."/>
            <person name="Falini L.B."/>
            <person name="Barry K."/>
            <person name="Haridas S."/>
            <person name="Lipzen A."/>
            <person name="Labutti K."/>
            <person name="Grigoriev I.V."/>
            <person name="Murat C."/>
            <person name="Martin F."/>
            <person name="Albertini E."/>
            <person name="Donnini D."/>
            <person name="Bonito G."/>
        </authorList>
    </citation>
    <scope>NUCLEOTIDE SEQUENCE [LARGE SCALE GENOMIC DNA]</scope>
    <source>
        <strain evidence="4 5">Sb_GMNB300</strain>
    </source>
</reference>
<feature type="domain" description="SMP-30/Gluconolactonase/LRE-like region" evidence="3">
    <location>
        <begin position="122"/>
        <end position="310"/>
    </location>
</feature>
<sequence length="353" mass="37156">MKSLFTLILAGLSAAAPAPTGHPSAVPVAAPSAPATLVAKNALSTYPGAALLGAGIEGCSVDAAGNMYAVNATHMISLSDSKVLLQGPGGGTSHFASSRFTRTYGTLVGDAAAHRLLVAATNTYFMTEAKMLQPNDFTVSRDESKIYLSGMNYSANTGDLWVYDVTTKTPVSVCLDGVKTFRMNGIELSPDDKTLYVTSAENGVPEGMAGASVYKFSIDSSGRPTKPVLAIDLYKELEKKGLDPKKAGMDPDGMRMDAKGTLFMTLNAFGRVLMWDTSKPACESQVIELDTISFPTNLELGGRDGKTLVVIGKCKADKTGTSSCVDSYQHTTPGRAWTNLQVSRRGGSYGYGA</sequence>
<dbReference type="SUPFAM" id="SSF63829">
    <property type="entry name" value="Calcium-dependent phosphotriesterase"/>
    <property type="match status" value="1"/>
</dbReference>
<dbReference type="AlphaFoldDB" id="A0A5J5FBC9"/>
<evidence type="ECO:0000313" key="5">
    <source>
        <dbReference type="Proteomes" id="UP000326924"/>
    </source>
</evidence>
<organism evidence="4 5">
    <name type="scientific">Sphaerosporella brunnea</name>
    <dbReference type="NCBI Taxonomy" id="1250544"/>
    <lineage>
        <taxon>Eukaryota</taxon>
        <taxon>Fungi</taxon>
        <taxon>Dikarya</taxon>
        <taxon>Ascomycota</taxon>
        <taxon>Pezizomycotina</taxon>
        <taxon>Pezizomycetes</taxon>
        <taxon>Pezizales</taxon>
        <taxon>Pyronemataceae</taxon>
        <taxon>Sphaerosporella</taxon>
    </lineage>
</organism>
<comment type="caution">
    <text evidence="4">The sequence shown here is derived from an EMBL/GenBank/DDBJ whole genome shotgun (WGS) entry which is preliminary data.</text>
</comment>
<gene>
    <name evidence="4" type="ORF">FN846DRAFT_926000</name>
</gene>
<dbReference type="InterPro" id="IPR013658">
    <property type="entry name" value="SGL"/>
</dbReference>
<dbReference type="Pfam" id="PF08450">
    <property type="entry name" value="SGL"/>
    <property type="match status" value="1"/>
</dbReference>
<keyword evidence="1" id="KW-0378">Hydrolase</keyword>
<protein>
    <recommendedName>
        <fullName evidence="3">SMP-30/Gluconolactonase/LRE-like region domain-containing protein</fullName>
    </recommendedName>
</protein>
<dbReference type="InterPro" id="IPR051262">
    <property type="entry name" value="SMP-30/CGR1_Lactonase"/>
</dbReference>
<dbReference type="PANTHER" id="PTHR47572">
    <property type="entry name" value="LIPOPROTEIN-RELATED"/>
    <property type="match status" value="1"/>
</dbReference>